<gene>
    <name evidence="1" type="ordered locus">MexAM1_META1p0097</name>
</gene>
<keyword evidence="2" id="KW-1185">Reference proteome</keyword>
<accession>C5APC8</accession>
<dbReference type="HOGENOM" id="CLU_2771124_0_0_5"/>
<organism evidence="1 2">
    <name type="scientific">Methylorubrum extorquens (strain ATCC 14718 / DSM 1338 / JCM 2805 / NCIMB 9133 / AM1)</name>
    <name type="common">Methylobacterium extorquens</name>
    <dbReference type="NCBI Taxonomy" id="272630"/>
    <lineage>
        <taxon>Bacteria</taxon>
        <taxon>Pseudomonadati</taxon>
        <taxon>Pseudomonadota</taxon>
        <taxon>Alphaproteobacteria</taxon>
        <taxon>Hyphomicrobiales</taxon>
        <taxon>Methylobacteriaceae</taxon>
        <taxon>Methylorubrum</taxon>
    </lineage>
</organism>
<reference evidence="1 2" key="1">
    <citation type="journal article" date="2009" name="PLoS ONE">
        <title>Methylobacterium genome sequences: a reference blueprint to investigate microbial metabolism of C1 compounds from natural and industrial sources.</title>
        <authorList>
            <person name="Vuilleumier S."/>
            <person name="Chistoserdova L."/>
            <person name="Lee M.-C."/>
            <person name="Bringel F."/>
            <person name="Lajus A."/>
            <person name="Zhou Y."/>
            <person name="Gourion B."/>
            <person name="Barbe V."/>
            <person name="Chang J."/>
            <person name="Cruveiller S."/>
            <person name="Dossat C."/>
            <person name="Gillett W."/>
            <person name="Gruffaz C."/>
            <person name="Haugen E."/>
            <person name="Hourcade E."/>
            <person name="Levy R."/>
            <person name="Mangenot S."/>
            <person name="Muller E."/>
            <person name="Nadalig T."/>
            <person name="Pagni M."/>
            <person name="Penny C."/>
            <person name="Peyraud R."/>
            <person name="Robinson D.G."/>
            <person name="Roche D."/>
            <person name="Rouy Z."/>
            <person name="Saenampechek C."/>
            <person name="Salvignol G."/>
            <person name="Vallenet D."/>
            <person name="Wu Z."/>
            <person name="Marx C.J."/>
            <person name="Vorholt J.A."/>
            <person name="Olson M.V."/>
            <person name="Kaul R."/>
            <person name="Weissenbach J."/>
            <person name="Medigue C."/>
            <person name="Lidstrom M.E."/>
        </authorList>
    </citation>
    <scope>NUCLEOTIDE SEQUENCE [LARGE SCALE GENOMIC DNA]</scope>
    <source>
        <strain evidence="2">ATCC 14718 / DSM 1338 / JCM 2805 / NCIMB 9133 / AM1</strain>
    </source>
</reference>
<evidence type="ECO:0000313" key="2">
    <source>
        <dbReference type="Proteomes" id="UP000009081"/>
    </source>
</evidence>
<name>C5APC8_METEA</name>
<dbReference type="KEGG" id="mea:Mex_1p0097"/>
<dbReference type="Proteomes" id="UP000009081">
    <property type="component" value="Chromosome"/>
</dbReference>
<proteinExistence type="predicted"/>
<dbReference type="EMBL" id="CP001510">
    <property type="protein sequence ID" value="ACS38064.1"/>
    <property type="molecule type" value="Genomic_DNA"/>
</dbReference>
<evidence type="ECO:0000313" key="1">
    <source>
        <dbReference type="EMBL" id="ACS38064.1"/>
    </source>
</evidence>
<sequence>MRQGFDLSRGLGAVIRSDNNPFAIGDCITLQGGAVCRNPSYGGPHNGRLPVLRSAFPPSFGTRKRNRAS</sequence>
<dbReference type="AlphaFoldDB" id="C5APC8"/>
<protein>
    <submittedName>
        <fullName evidence="1">Uncharacterized protein</fullName>
    </submittedName>
</protein>